<dbReference type="RefSeq" id="WP_341428400.1">
    <property type="nucleotide sequence ID" value="NZ_JBBUTG010000023.1"/>
</dbReference>
<accession>A0ABU9BX38</accession>
<feature type="compositionally biased region" description="Basic residues" evidence="1">
    <location>
        <begin position="304"/>
        <end position="316"/>
    </location>
</feature>
<reference evidence="2 3" key="1">
    <citation type="submission" date="2024-04" db="EMBL/GenBank/DDBJ databases">
        <title>Novel species of the genus Ideonella isolated from streams.</title>
        <authorList>
            <person name="Lu H."/>
        </authorList>
    </citation>
    <scope>NUCLEOTIDE SEQUENCE [LARGE SCALE GENOMIC DNA]</scope>
    <source>
        <strain evidence="2 3">DXS29W</strain>
    </source>
</reference>
<name>A0ABU9BX38_9BURK</name>
<protein>
    <submittedName>
        <fullName evidence="2">NRDE family protein</fullName>
    </submittedName>
</protein>
<evidence type="ECO:0000313" key="3">
    <source>
        <dbReference type="Proteomes" id="UP001371218"/>
    </source>
</evidence>
<keyword evidence="3" id="KW-1185">Reference proteome</keyword>
<sequence>MCLAGLALDVSRRFPLVVAANRDEFFHRPAARLGWWTPDGGSLPILGGRDLAAGGTWMGMTTEGRFALVTNVRGGGTPAGDGPSRGTIVPAWLEGQQASDRFWPRMALSGYAPFNLIAADFRRGECFWATNQQASGRRLERGVTVVSNAAEVDAPWPKVQMLKHRLENMLDEHEDELSVEALAGQLFAMLADRSQAPDEQLPHTGLDRDRERWLSPAFIRTPDGSYGTRCSTLVITERAAKHLTTHVFERTFTGGPGLALLRRATLRDWPPKYSSDEDAPGAGSERWAPVADSDLPEVPLEPPKKRRVRSLIRPLR</sequence>
<evidence type="ECO:0000256" key="1">
    <source>
        <dbReference type="SAM" id="MobiDB-lite"/>
    </source>
</evidence>
<organism evidence="2 3">
    <name type="scientific">Ideonella lacteola</name>
    <dbReference type="NCBI Taxonomy" id="2984193"/>
    <lineage>
        <taxon>Bacteria</taxon>
        <taxon>Pseudomonadati</taxon>
        <taxon>Pseudomonadota</taxon>
        <taxon>Betaproteobacteria</taxon>
        <taxon>Burkholderiales</taxon>
        <taxon>Sphaerotilaceae</taxon>
        <taxon>Ideonella</taxon>
    </lineage>
</organism>
<gene>
    <name evidence="2" type="ORF">AACH06_24395</name>
</gene>
<evidence type="ECO:0000313" key="2">
    <source>
        <dbReference type="EMBL" id="MEK8033978.1"/>
    </source>
</evidence>
<dbReference type="EMBL" id="JBBUTG010000023">
    <property type="protein sequence ID" value="MEK8033978.1"/>
    <property type="molecule type" value="Genomic_DNA"/>
</dbReference>
<proteinExistence type="predicted"/>
<dbReference type="PANTHER" id="PTHR17985:SF8">
    <property type="entry name" value="TRANSPORT AND GOLGI ORGANIZATION PROTEIN 2 HOMOLOG"/>
    <property type="match status" value="1"/>
</dbReference>
<dbReference type="PANTHER" id="PTHR17985">
    <property type="entry name" value="SER/THR-RICH PROTEIN T10 IN DGCR REGION"/>
    <property type="match status" value="1"/>
</dbReference>
<dbReference type="Pfam" id="PF05742">
    <property type="entry name" value="TANGO2"/>
    <property type="match status" value="1"/>
</dbReference>
<dbReference type="Proteomes" id="UP001371218">
    <property type="component" value="Unassembled WGS sequence"/>
</dbReference>
<comment type="caution">
    <text evidence="2">The sequence shown here is derived from an EMBL/GenBank/DDBJ whole genome shotgun (WGS) entry which is preliminary data.</text>
</comment>
<dbReference type="InterPro" id="IPR008551">
    <property type="entry name" value="TANGO2"/>
</dbReference>
<feature type="region of interest" description="Disordered" evidence="1">
    <location>
        <begin position="270"/>
        <end position="316"/>
    </location>
</feature>